<feature type="compositionally biased region" description="Basic and acidic residues" evidence="1">
    <location>
        <begin position="125"/>
        <end position="141"/>
    </location>
</feature>
<evidence type="ECO:0000313" key="4">
    <source>
        <dbReference type="Proteomes" id="UP000240493"/>
    </source>
</evidence>
<accession>A0A2T3ZEL8</accession>
<keyword evidence="2" id="KW-0732">Signal</keyword>
<sequence>MYVLLLLLLLAAALYAWCSIWPDDAACIAPHRIHDMVSHGMASHRPNLPALYLHASGACNAAVTYRLPAPLWHSPSRFETAPSIDRRATQKALLHVKDKPKRRKEPLHSALHSPRHAPFGSPVRTQEREREREEKKSISWS</sequence>
<feature type="signal peptide" evidence="2">
    <location>
        <begin position="1"/>
        <end position="18"/>
    </location>
</feature>
<feature type="region of interest" description="Disordered" evidence="1">
    <location>
        <begin position="93"/>
        <end position="141"/>
    </location>
</feature>
<protein>
    <recommendedName>
        <fullName evidence="5">Secreted protein</fullName>
    </recommendedName>
</protein>
<dbReference type="OrthoDB" id="10632148at2759"/>
<dbReference type="Proteomes" id="UP000240493">
    <property type="component" value="Unassembled WGS sequence"/>
</dbReference>
<name>A0A2T3ZEL8_TRIA4</name>
<gene>
    <name evidence="3" type="ORF">M441DRAFT_368560</name>
</gene>
<feature type="chain" id="PRO_5015517450" description="Secreted protein" evidence="2">
    <location>
        <begin position="19"/>
        <end position="141"/>
    </location>
</feature>
<dbReference type="AlphaFoldDB" id="A0A2T3ZEL8"/>
<reference evidence="3 4" key="1">
    <citation type="submission" date="2016-07" db="EMBL/GenBank/DDBJ databases">
        <title>Multiple horizontal gene transfer events from other fungi enriched the ability of initially mycotrophic Trichoderma (Ascomycota) to feed on dead plant biomass.</title>
        <authorList>
            <consortium name="DOE Joint Genome Institute"/>
            <person name="Aerts A."/>
            <person name="Atanasova L."/>
            <person name="Chenthamara K."/>
            <person name="Zhang J."/>
            <person name="Grujic M."/>
            <person name="Henrissat B."/>
            <person name="Kuo A."/>
            <person name="Salamov A."/>
            <person name="Lipzen A."/>
            <person name="Labutti K."/>
            <person name="Barry K."/>
            <person name="Miao Y."/>
            <person name="Rahimi M.J."/>
            <person name="Shen Q."/>
            <person name="Grigoriev I.V."/>
            <person name="Kubicek C.P."/>
            <person name="Druzhinina I.S."/>
        </authorList>
    </citation>
    <scope>NUCLEOTIDE SEQUENCE [LARGE SCALE GENOMIC DNA]</scope>
    <source>
        <strain evidence="3 4">CBS 433.97</strain>
    </source>
</reference>
<proteinExistence type="predicted"/>
<evidence type="ECO:0008006" key="5">
    <source>
        <dbReference type="Google" id="ProtNLM"/>
    </source>
</evidence>
<keyword evidence="4" id="KW-1185">Reference proteome</keyword>
<evidence type="ECO:0000313" key="3">
    <source>
        <dbReference type="EMBL" id="PTB43245.1"/>
    </source>
</evidence>
<organism evidence="3 4">
    <name type="scientific">Trichoderma asperellum (strain ATCC 204424 / CBS 433.97 / NBRC 101777)</name>
    <dbReference type="NCBI Taxonomy" id="1042311"/>
    <lineage>
        <taxon>Eukaryota</taxon>
        <taxon>Fungi</taxon>
        <taxon>Dikarya</taxon>
        <taxon>Ascomycota</taxon>
        <taxon>Pezizomycotina</taxon>
        <taxon>Sordariomycetes</taxon>
        <taxon>Hypocreomycetidae</taxon>
        <taxon>Hypocreales</taxon>
        <taxon>Hypocreaceae</taxon>
        <taxon>Trichoderma</taxon>
    </lineage>
</organism>
<dbReference type="EMBL" id="KZ679259">
    <property type="protein sequence ID" value="PTB43245.1"/>
    <property type="molecule type" value="Genomic_DNA"/>
</dbReference>
<evidence type="ECO:0000256" key="1">
    <source>
        <dbReference type="SAM" id="MobiDB-lite"/>
    </source>
</evidence>
<evidence type="ECO:0000256" key="2">
    <source>
        <dbReference type="SAM" id="SignalP"/>
    </source>
</evidence>